<dbReference type="Proteomes" id="UP000027208">
    <property type="component" value="Unassembled WGS sequence"/>
</dbReference>
<name>A0A836MHU2_ACINO</name>
<dbReference type="Pfam" id="PF24389">
    <property type="entry name" value="ORC-CDC6-like"/>
    <property type="match status" value="1"/>
</dbReference>
<sequence>MKRTLSDYSSLRAAEYNDSQINAAWLDTRQQSFREKLSLSALGSRYLLGAKGTGKTHLLRYFSLKVALKRNSYDLKISLNELGAISIYLRLPNDLSKFDHLGRDQGKIIFKVYFELLILRSTFDLIDNICSESNINDSAVCEVAEKYFNKKFENVSYILEYINNQANNIDEALKYSILYDDDSNIKNITIINNIIFRTKEFFNSLSEDFFNYNVVYLFDEFENVNNDYKKIINEFVRMGEPGYFFRIAGRKESAVTSQTLNEKNKDGNEFILIDLDVIYNQNSKQAKELRLFILDFVEKHLRLIASDNSKIDVEKIFGTDEDFSKYLNNDYSISKEKNMKLYNYIKNSFIRALPISKKISAEIFSILSNGVDSLLFLKLNIIRFLKSKKINENNLLSLAAKVNFEYKSYLELGSKEKSYYTALNHYKSDIMSQLYYMENPQRVPLYYGFETLCQLTSYNPRNVLNVLYKIENQLKFNNKDFFSEDYICFEAQSRGFREAAKHFFNEDTSYGSISMQAKQAIEKIGSYLQAARFSLKIPESSPLAISFAEADLDENCNKIFKACIEFSLLQNIGKRNDRNLTNKQNIKVRLNPMLSPLWYLPAVYRGDLSLSNKLVNLMFSQSNMDEFDKELKQVKVKWNTILNKKNIIVDPIKEDSPKQGELF</sequence>
<proteinExistence type="predicted"/>
<comment type="caution">
    <text evidence="1">The sequence shown here is derived from an EMBL/GenBank/DDBJ whole genome shotgun (WGS) entry which is preliminary data.</text>
</comment>
<dbReference type="AlphaFoldDB" id="A0A836MHU2"/>
<dbReference type="InterPro" id="IPR056955">
    <property type="entry name" value="ORC-CDC6-like"/>
</dbReference>
<protein>
    <submittedName>
        <fullName evidence="1">Uncharacterized protein</fullName>
    </submittedName>
</protein>
<organism evidence="1 2">
    <name type="scientific">Acinetobacter nosocomialis</name>
    <dbReference type="NCBI Taxonomy" id="106654"/>
    <lineage>
        <taxon>Bacteria</taxon>
        <taxon>Pseudomonadati</taxon>
        <taxon>Pseudomonadota</taxon>
        <taxon>Gammaproteobacteria</taxon>
        <taxon>Moraxellales</taxon>
        <taxon>Moraxellaceae</taxon>
        <taxon>Acinetobacter</taxon>
        <taxon>Acinetobacter calcoaceticus/baumannii complex</taxon>
    </lineage>
</organism>
<dbReference type="EMBL" id="JMUI01000017">
    <property type="protein sequence ID" value="KDM53203.1"/>
    <property type="molecule type" value="Genomic_DNA"/>
</dbReference>
<dbReference type="RefSeq" id="WP_031953508.1">
    <property type="nucleotide sequence ID" value="NZ_KK737786.1"/>
</dbReference>
<reference evidence="1 2" key="1">
    <citation type="submission" date="2014-04" db="EMBL/GenBank/DDBJ databases">
        <title>The Genome Sequence of Acinetobacter baumanii BIDMC 57.</title>
        <authorList>
            <consortium name="The Broad Institute Genomics Platform"/>
            <consortium name="The Broad Institute Genome Sequencing Center for Infectious Disease"/>
            <person name="Murphy C."/>
            <person name="Cosimi L."/>
            <person name="Cerqueira G."/>
            <person name="Feldgarden M."/>
            <person name="Earl A."/>
            <person name="Spencer M.D."/>
            <person name="Fodor A."/>
            <person name="Sautter R.L."/>
            <person name="Hung D."/>
            <person name="Onderdonk A.B."/>
            <person name="Ernst C."/>
            <person name="Delaney M."/>
            <person name="DuBois A."/>
            <person name="Young S.K."/>
            <person name="Zeng Q."/>
            <person name="Gargeya S."/>
            <person name="Abouelleil A."/>
            <person name="Alvarado L."/>
            <person name="Chapman S.B."/>
            <person name="Gainer-Dewar J."/>
            <person name="Goldberg J."/>
            <person name="Griggs A."/>
            <person name="Gujja S."/>
            <person name="Hansen M."/>
            <person name="Howarth C."/>
            <person name="Imamovic A."/>
            <person name="Larimer J."/>
            <person name="Pearson M."/>
            <person name="Poon T.W."/>
            <person name="Priest M."/>
            <person name="Roberts A."/>
            <person name="Saif S."/>
            <person name="Shea T."/>
            <person name="Sykes S."/>
            <person name="Wortman J."/>
            <person name="Nusbaum C."/>
            <person name="Birren B."/>
        </authorList>
    </citation>
    <scope>NUCLEOTIDE SEQUENCE [LARGE SCALE GENOMIC DNA]</scope>
    <source>
        <strain evidence="1 2">BIDMC 57</strain>
    </source>
</reference>
<evidence type="ECO:0000313" key="2">
    <source>
        <dbReference type="Proteomes" id="UP000027208"/>
    </source>
</evidence>
<accession>A0A836MHU2</accession>
<evidence type="ECO:0000313" key="1">
    <source>
        <dbReference type="EMBL" id="KDM53203.1"/>
    </source>
</evidence>
<gene>
    <name evidence="1" type="ORF">AE32_03475</name>
</gene>